<proteinExistence type="predicted"/>
<dbReference type="Proteomes" id="UP000050761">
    <property type="component" value="Unassembled WGS sequence"/>
</dbReference>
<keyword evidence="2" id="KW-1185">Reference proteome</keyword>
<evidence type="ECO:0000313" key="2">
    <source>
        <dbReference type="Proteomes" id="UP000050761"/>
    </source>
</evidence>
<dbReference type="WBParaSite" id="HPBE_0002085201-mRNA-1">
    <property type="protein sequence ID" value="HPBE_0002085201-mRNA-1"/>
    <property type="gene ID" value="HPBE_0002085201"/>
</dbReference>
<accession>A0A183GES4</accession>
<dbReference type="OrthoDB" id="5870614at2759"/>
<sequence length="77" mass="8973">MWVVDDHMVRPGWSLNMSSESYCERMCSLMRRTGRIRLVVWGSAGTMAEPRIEEAAEMLRGLQIDNEFRTKKVLLLQ</sequence>
<evidence type="ECO:0000313" key="3">
    <source>
        <dbReference type="WBParaSite" id="HPBE_0002085201-mRNA-1"/>
    </source>
</evidence>
<dbReference type="AlphaFoldDB" id="A0A183GES4"/>
<dbReference type="EMBL" id="UZAH01032496">
    <property type="protein sequence ID" value="VDP22141.1"/>
    <property type="molecule type" value="Genomic_DNA"/>
</dbReference>
<accession>A0A3P8BK03</accession>
<organism evidence="2 3">
    <name type="scientific">Heligmosomoides polygyrus</name>
    <name type="common">Parasitic roundworm</name>
    <dbReference type="NCBI Taxonomy" id="6339"/>
    <lineage>
        <taxon>Eukaryota</taxon>
        <taxon>Metazoa</taxon>
        <taxon>Ecdysozoa</taxon>
        <taxon>Nematoda</taxon>
        <taxon>Chromadorea</taxon>
        <taxon>Rhabditida</taxon>
        <taxon>Rhabditina</taxon>
        <taxon>Rhabditomorpha</taxon>
        <taxon>Strongyloidea</taxon>
        <taxon>Heligmosomidae</taxon>
        <taxon>Heligmosomoides</taxon>
    </lineage>
</organism>
<gene>
    <name evidence="1" type="ORF">HPBE_LOCUS20851</name>
</gene>
<protein>
    <submittedName>
        <fullName evidence="3">SLC12 domain-containing protein</fullName>
    </submittedName>
</protein>
<name>A0A183GES4_HELPZ</name>
<evidence type="ECO:0000313" key="1">
    <source>
        <dbReference type="EMBL" id="VDP22141.1"/>
    </source>
</evidence>
<reference evidence="3" key="2">
    <citation type="submission" date="2019-09" db="UniProtKB">
        <authorList>
            <consortium name="WormBaseParasite"/>
        </authorList>
    </citation>
    <scope>IDENTIFICATION</scope>
</reference>
<reference evidence="1 2" key="1">
    <citation type="submission" date="2018-11" db="EMBL/GenBank/DDBJ databases">
        <authorList>
            <consortium name="Pathogen Informatics"/>
        </authorList>
    </citation>
    <scope>NUCLEOTIDE SEQUENCE [LARGE SCALE GENOMIC DNA]</scope>
</reference>